<dbReference type="AlphaFoldDB" id="A0AAJ4XEQ2"/>
<dbReference type="InterPro" id="IPR036701">
    <property type="entry name" value="RraB-like_sf"/>
</dbReference>
<dbReference type="InterPro" id="IPR016097">
    <property type="entry name" value="DUF695"/>
</dbReference>
<evidence type="ECO:0000259" key="2">
    <source>
        <dbReference type="Pfam" id="PF06877"/>
    </source>
</evidence>
<feature type="domain" description="DUF695" evidence="1">
    <location>
        <begin position="17"/>
        <end position="149"/>
    </location>
</feature>
<feature type="domain" description="Regulator of ribonuclease activity B" evidence="2">
    <location>
        <begin position="162"/>
        <end position="256"/>
    </location>
</feature>
<name>A0AAJ4XEQ2_9SPHI</name>
<evidence type="ECO:0000313" key="3">
    <source>
        <dbReference type="EMBL" id="SNV53015.1"/>
    </source>
</evidence>
<dbReference type="Pfam" id="PF06877">
    <property type="entry name" value="RraB"/>
    <property type="match status" value="1"/>
</dbReference>
<dbReference type="EMBL" id="LT906468">
    <property type="protein sequence ID" value="SNV53015.1"/>
    <property type="molecule type" value="Genomic_DNA"/>
</dbReference>
<evidence type="ECO:0000259" key="1">
    <source>
        <dbReference type="Pfam" id="PF05117"/>
    </source>
</evidence>
<protein>
    <submittedName>
        <fullName evidence="3">Family of uncharacterized function (DUF695)</fullName>
    </submittedName>
</protein>
<dbReference type="Proteomes" id="UP000215355">
    <property type="component" value="Chromosome 1"/>
</dbReference>
<organism evidence="3 4">
    <name type="scientific">Sphingobacterium mizutaii</name>
    <dbReference type="NCBI Taxonomy" id="1010"/>
    <lineage>
        <taxon>Bacteria</taxon>
        <taxon>Pseudomonadati</taxon>
        <taxon>Bacteroidota</taxon>
        <taxon>Sphingobacteriia</taxon>
        <taxon>Sphingobacteriales</taxon>
        <taxon>Sphingobacteriaceae</taxon>
        <taxon>Sphingobacterium</taxon>
    </lineage>
</organism>
<sequence>MFKSLFKKKIRIPRHDENWQVYFSRINNQVTSVIVDINIAEIAPIKSLSEVFYLIIPFDYANEEGLPSIESYKLINEVEDKISELIVRFGENLLHVSTLTMNSERLQMYYCHKVENTKVFLAQIEKVFGQKLTYQIDHRHDPNWSDYFNLAYPLPFQMEMIKNRILLRQLTDAGDDLKESRNVHHFLDFKEEKDVEQFLQFAESERFVLFLKERRDELWKLGISRQDYVNYEQIDDLCLPIWEKAKVFNGIYSGWESEVIRTKNR</sequence>
<evidence type="ECO:0000313" key="4">
    <source>
        <dbReference type="Proteomes" id="UP000215355"/>
    </source>
</evidence>
<accession>A0AAJ4XEQ2</accession>
<dbReference type="KEGG" id="smiz:4412673_02773"/>
<reference evidence="3 4" key="1">
    <citation type="submission" date="2017-06" db="EMBL/GenBank/DDBJ databases">
        <authorList>
            <consortium name="Pathogen Informatics"/>
        </authorList>
    </citation>
    <scope>NUCLEOTIDE SEQUENCE [LARGE SCALE GENOMIC DNA]</scope>
    <source>
        <strain evidence="3 4">NCTC12149</strain>
    </source>
</reference>
<dbReference type="InterPro" id="IPR009671">
    <property type="entry name" value="RraB_dom"/>
</dbReference>
<gene>
    <name evidence="3" type="ORF">SAMEA4412673_02773</name>
</gene>
<dbReference type="Gene3D" id="3.30.70.970">
    <property type="entry name" value="RraB-like"/>
    <property type="match status" value="1"/>
</dbReference>
<dbReference type="Pfam" id="PF05117">
    <property type="entry name" value="DUF695"/>
    <property type="match status" value="1"/>
</dbReference>
<dbReference type="RefSeq" id="WP_093097919.1">
    <property type="nucleotide sequence ID" value="NZ_FNGK01000002.1"/>
</dbReference>
<proteinExistence type="predicted"/>
<dbReference type="SUPFAM" id="SSF89946">
    <property type="entry name" value="Hypothetical protein VC0424"/>
    <property type="match status" value="1"/>
</dbReference>